<dbReference type="Pfam" id="PF00593">
    <property type="entry name" value="TonB_dep_Rec_b-barrel"/>
    <property type="match status" value="1"/>
</dbReference>
<gene>
    <name evidence="15" type="ORF">C5O19_20665</name>
</gene>
<dbReference type="InterPro" id="IPR000531">
    <property type="entry name" value="Beta-barrel_TonB"/>
</dbReference>
<feature type="chain" id="PRO_5015472482" evidence="12">
    <location>
        <begin position="24"/>
        <end position="713"/>
    </location>
</feature>
<comment type="subcellular location">
    <subcellularLocation>
        <location evidence="1 10">Cell outer membrane</location>
        <topology evidence="1 10">Multi-pass membrane protein</topology>
    </subcellularLocation>
</comment>
<comment type="caution">
    <text evidence="15">The sequence shown here is derived from an EMBL/GenBank/DDBJ whole genome shotgun (WGS) entry which is preliminary data.</text>
</comment>
<evidence type="ECO:0000256" key="11">
    <source>
        <dbReference type="RuleBase" id="RU003357"/>
    </source>
</evidence>
<evidence type="ECO:0000256" key="6">
    <source>
        <dbReference type="ARBA" id="ARBA00023077"/>
    </source>
</evidence>
<keyword evidence="4 10" id="KW-0812">Transmembrane</keyword>
<keyword evidence="6 11" id="KW-0798">TonB box</keyword>
<keyword evidence="5 12" id="KW-0732">Signal</keyword>
<keyword evidence="7 10" id="KW-0472">Membrane</keyword>
<name>A0A2S7IH24_9BACT</name>
<keyword evidence="3 10" id="KW-1134">Transmembrane beta strand</keyword>
<evidence type="ECO:0000259" key="13">
    <source>
        <dbReference type="Pfam" id="PF00593"/>
    </source>
</evidence>
<dbReference type="InterPro" id="IPR036942">
    <property type="entry name" value="Beta-barrel_TonB_sf"/>
</dbReference>
<comment type="similarity">
    <text evidence="10 11">Belongs to the TonB-dependent receptor family.</text>
</comment>
<keyword evidence="16" id="KW-1185">Reference proteome</keyword>
<evidence type="ECO:0000256" key="10">
    <source>
        <dbReference type="PROSITE-ProRule" id="PRU01360"/>
    </source>
</evidence>
<evidence type="ECO:0000259" key="14">
    <source>
        <dbReference type="Pfam" id="PF07715"/>
    </source>
</evidence>
<dbReference type="PANTHER" id="PTHR30069:SF29">
    <property type="entry name" value="HEMOGLOBIN AND HEMOGLOBIN-HAPTOGLOBIN-BINDING PROTEIN 1-RELATED"/>
    <property type="match status" value="1"/>
</dbReference>
<evidence type="ECO:0000256" key="1">
    <source>
        <dbReference type="ARBA" id="ARBA00004571"/>
    </source>
</evidence>
<dbReference type="InterPro" id="IPR037066">
    <property type="entry name" value="Plug_dom_sf"/>
</dbReference>
<evidence type="ECO:0000256" key="5">
    <source>
        <dbReference type="ARBA" id="ARBA00022729"/>
    </source>
</evidence>
<dbReference type="InterPro" id="IPR039426">
    <property type="entry name" value="TonB-dep_rcpt-like"/>
</dbReference>
<evidence type="ECO:0000256" key="8">
    <source>
        <dbReference type="ARBA" id="ARBA00023170"/>
    </source>
</evidence>
<keyword evidence="8 15" id="KW-0675">Receptor</keyword>
<sequence>MFSSPQKKGLWASMLLLPGLTYAQTPADSVYALQPIVVTATRSEVTLAEVPRSLRVITRQDIALTPANDLTDIAKKTAGLHVIQYPNLSSGIGIRGFRPQFSGLNQRTLLLIDGRPAGATNLSTISLNGVERIEVLKGPASALYGSQAMGGVINVITRRSQGTPQGSAYVEYGSFKTLQAGLQTGGNLTKQLDYDLSFAYFQRANDYKIGKNNWLRNAFDFRNAVKHYANQPDVEVDDRTGDGQTRPYTQLSYYTGALRLGYQLSSKWRLDVRGETFQARNVQSPGDIAYGITESSSKDVERASGEVALSGNLGAHQPSLKVFTADESNTNYTLNVSGKPVVPYRSNRTANAWTGVQVKDVWTLGQHSLVVGYDYLKASTKGRRWSDLTTERAPTQPNYALISSAFYAQANLKWGKLTLQPGLRFDQITFDVQATPLLTTYQPGKKTNPFLSPSLAAGYEILPSVRIKASVGRAFVTPDAYNVAGYSEARTTTGKIAVTSGNPDLKNESSWSQDVGISFEENGFYVNATYFATQVKDQIARVVTDVNEPLGNGDVIVSRTRFVNAADSHMNGLEVEAGYGKEGVWKVYATLTSMFEAKEVILGKNDSRSSRDIANVARNLVSYGAEYSPIKNVRMRLTGRYVGSRKDIDYTDAKNPEITYAPFMVLDAVAMYSFQQKHRLTLSVSNLTDENYYEKRGYNLPGRTVSLRYTLAF</sequence>
<evidence type="ECO:0000256" key="9">
    <source>
        <dbReference type="ARBA" id="ARBA00023237"/>
    </source>
</evidence>
<feature type="domain" description="TonB-dependent receptor-like beta-barrel" evidence="13">
    <location>
        <begin position="200"/>
        <end position="687"/>
    </location>
</feature>
<dbReference type="OrthoDB" id="1109239at2"/>
<dbReference type="Pfam" id="PF07715">
    <property type="entry name" value="Plug"/>
    <property type="match status" value="1"/>
</dbReference>
<proteinExistence type="inferred from homology"/>
<dbReference type="Proteomes" id="UP000239590">
    <property type="component" value="Unassembled WGS sequence"/>
</dbReference>
<dbReference type="EMBL" id="PTRA01000005">
    <property type="protein sequence ID" value="PQA54964.1"/>
    <property type="molecule type" value="Genomic_DNA"/>
</dbReference>
<dbReference type="CDD" id="cd01347">
    <property type="entry name" value="ligand_gated_channel"/>
    <property type="match status" value="1"/>
</dbReference>
<dbReference type="GO" id="GO:0044718">
    <property type="term" value="P:siderophore transmembrane transport"/>
    <property type="evidence" value="ECO:0007669"/>
    <property type="project" value="TreeGrafter"/>
</dbReference>
<reference evidence="16" key="1">
    <citation type="submission" date="2018-02" db="EMBL/GenBank/DDBJ databases">
        <title>Genome sequencing of Solimonas sp. HR-BB.</title>
        <authorList>
            <person name="Lee Y."/>
            <person name="Jeon C.O."/>
        </authorList>
    </citation>
    <scope>NUCLEOTIDE SEQUENCE [LARGE SCALE GENOMIC DNA]</scope>
    <source>
        <strain evidence="16">HR-U</strain>
    </source>
</reference>
<dbReference type="Gene3D" id="2.170.130.10">
    <property type="entry name" value="TonB-dependent receptor, plug domain"/>
    <property type="match status" value="1"/>
</dbReference>
<evidence type="ECO:0000313" key="15">
    <source>
        <dbReference type="EMBL" id="PQA54964.1"/>
    </source>
</evidence>
<feature type="domain" description="TonB-dependent receptor plug" evidence="14">
    <location>
        <begin position="47"/>
        <end position="152"/>
    </location>
</feature>
<dbReference type="Gene3D" id="2.40.170.20">
    <property type="entry name" value="TonB-dependent receptor, beta-barrel domain"/>
    <property type="match status" value="1"/>
</dbReference>
<feature type="signal peptide" evidence="12">
    <location>
        <begin position="1"/>
        <end position="23"/>
    </location>
</feature>
<evidence type="ECO:0000256" key="12">
    <source>
        <dbReference type="SAM" id="SignalP"/>
    </source>
</evidence>
<evidence type="ECO:0000256" key="7">
    <source>
        <dbReference type="ARBA" id="ARBA00023136"/>
    </source>
</evidence>
<dbReference type="AlphaFoldDB" id="A0A2S7IH24"/>
<dbReference type="GO" id="GO:0015344">
    <property type="term" value="F:siderophore uptake transmembrane transporter activity"/>
    <property type="evidence" value="ECO:0007669"/>
    <property type="project" value="TreeGrafter"/>
</dbReference>
<dbReference type="PROSITE" id="PS52016">
    <property type="entry name" value="TONB_DEPENDENT_REC_3"/>
    <property type="match status" value="1"/>
</dbReference>
<accession>A0A2S7IH24</accession>
<protein>
    <submittedName>
        <fullName evidence="15">TonB-dependent receptor</fullName>
    </submittedName>
</protein>
<keyword evidence="2 10" id="KW-0813">Transport</keyword>
<evidence type="ECO:0000256" key="3">
    <source>
        <dbReference type="ARBA" id="ARBA00022452"/>
    </source>
</evidence>
<evidence type="ECO:0000256" key="2">
    <source>
        <dbReference type="ARBA" id="ARBA00022448"/>
    </source>
</evidence>
<organism evidence="15 16">
    <name type="scientific">Siphonobacter curvatus</name>
    <dbReference type="NCBI Taxonomy" id="2094562"/>
    <lineage>
        <taxon>Bacteria</taxon>
        <taxon>Pseudomonadati</taxon>
        <taxon>Bacteroidota</taxon>
        <taxon>Cytophagia</taxon>
        <taxon>Cytophagales</taxon>
        <taxon>Cytophagaceae</taxon>
        <taxon>Siphonobacter</taxon>
    </lineage>
</organism>
<dbReference type="SUPFAM" id="SSF56935">
    <property type="entry name" value="Porins"/>
    <property type="match status" value="1"/>
</dbReference>
<evidence type="ECO:0000256" key="4">
    <source>
        <dbReference type="ARBA" id="ARBA00022692"/>
    </source>
</evidence>
<dbReference type="InterPro" id="IPR012910">
    <property type="entry name" value="Plug_dom"/>
</dbReference>
<dbReference type="PANTHER" id="PTHR30069">
    <property type="entry name" value="TONB-DEPENDENT OUTER MEMBRANE RECEPTOR"/>
    <property type="match status" value="1"/>
</dbReference>
<evidence type="ECO:0000313" key="16">
    <source>
        <dbReference type="Proteomes" id="UP000239590"/>
    </source>
</evidence>
<keyword evidence="9 10" id="KW-0998">Cell outer membrane</keyword>
<dbReference type="GO" id="GO:0009279">
    <property type="term" value="C:cell outer membrane"/>
    <property type="evidence" value="ECO:0007669"/>
    <property type="project" value="UniProtKB-SubCell"/>
</dbReference>